<dbReference type="EMBL" id="OU899036">
    <property type="protein sequence ID" value="CAH1731125.1"/>
    <property type="molecule type" value="Genomic_DNA"/>
</dbReference>
<feature type="compositionally biased region" description="Basic and acidic residues" evidence="1">
    <location>
        <begin position="380"/>
        <end position="393"/>
    </location>
</feature>
<reference evidence="2" key="1">
    <citation type="submission" date="2022-02" db="EMBL/GenBank/DDBJ databases">
        <authorList>
            <person name="King R."/>
        </authorList>
    </citation>
    <scope>NUCLEOTIDE SEQUENCE</scope>
</reference>
<feature type="region of interest" description="Disordered" evidence="1">
    <location>
        <begin position="1"/>
        <end position="140"/>
    </location>
</feature>
<evidence type="ECO:0000313" key="2">
    <source>
        <dbReference type="EMBL" id="CAH1731125.1"/>
    </source>
</evidence>
<feature type="region of interest" description="Disordered" evidence="1">
    <location>
        <begin position="461"/>
        <end position="499"/>
    </location>
</feature>
<feature type="compositionally biased region" description="Basic and acidic residues" evidence="1">
    <location>
        <begin position="415"/>
        <end position="433"/>
    </location>
</feature>
<dbReference type="AlphaFoldDB" id="A0A9P0J8H4"/>
<feature type="compositionally biased region" description="Basic and acidic residues" evidence="1">
    <location>
        <begin position="463"/>
        <end position="485"/>
    </location>
</feature>
<feature type="region of interest" description="Disordered" evidence="1">
    <location>
        <begin position="376"/>
        <end position="439"/>
    </location>
</feature>
<dbReference type="Proteomes" id="UP001154329">
    <property type="component" value="Chromosome 3"/>
</dbReference>
<feature type="compositionally biased region" description="Basic and acidic residues" evidence="1">
    <location>
        <begin position="73"/>
        <end position="89"/>
    </location>
</feature>
<evidence type="ECO:0000256" key="1">
    <source>
        <dbReference type="SAM" id="MobiDB-lite"/>
    </source>
</evidence>
<keyword evidence="3" id="KW-1185">Reference proteome</keyword>
<accession>A0A9P0J8H4</accession>
<sequence>MTGKMEQENIENTSPSVEESKVIHETSLPVGEKEILKETLPSGGTHAISDKILPSVEEQEVPKETSPSVDEQVVTKENPRSNEEQKVPKETSSSDEEQEILKETISVEEQEVPKETSPSVDEQVVTKEIPTSEEQRVSKELVPSDVEQEVLLNESEIKQELDDTQESKVKDLDDNFSIVLISDDDEELDTTPVPSSVPIILSTYGPFESYAISHLCAPRHPDSGNEVYNCPPEHYLVKKPKLRSLSVPRYVKFCNNRGKPDNAITNSKGDNNDFPFEVELKPSLKRKRSPIIPDNLEFENTRKTMKPGPKSKTRNIATIHEMIIAAKRLGYTTSMERDSEEMLVDLDDFSDEDEGVVIPPRLVDVINLTSDDEELGTAEHVIDNNETSEKVASSDDEADDIKPGTVECVIDNNETSEKKKKSEENSINDENKIIDNTVSETLNDKTNETENLTEVLKNAIDSNKIKEDENTKDKNDNDEVEEKISLNDTNEPIGVGEKQ</sequence>
<name>A0A9P0J8H4_APHGO</name>
<reference evidence="2" key="2">
    <citation type="submission" date="2022-10" db="EMBL/GenBank/DDBJ databases">
        <authorList>
            <consortium name="ENA_rothamsted_submissions"/>
            <consortium name="culmorum"/>
            <person name="King R."/>
        </authorList>
    </citation>
    <scope>NUCLEOTIDE SEQUENCE</scope>
</reference>
<organism evidence="2 3">
    <name type="scientific">Aphis gossypii</name>
    <name type="common">Cotton aphid</name>
    <dbReference type="NCBI Taxonomy" id="80765"/>
    <lineage>
        <taxon>Eukaryota</taxon>
        <taxon>Metazoa</taxon>
        <taxon>Ecdysozoa</taxon>
        <taxon>Arthropoda</taxon>
        <taxon>Hexapoda</taxon>
        <taxon>Insecta</taxon>
        <taxon>Pterygota</taxon>
        <taxon>Neoptera</taxon>
        <taxon>Paraneoptera</taxon>
        <taxon>Hemiptera</taxon>
        <taxon>Sternorrhyncha</taxon>
        <taxon>Aphidomorpha</taxon>
        <taxon>Aphidoidea</taxon>
        <taxon>Aphididae</taxon>
        <taxon>Aphidini</taxon>
        <taxon>Aphis</taxon>
        <taxon>Aphis</taxon>
    </lineage>
</organism>
<gene>
    <name evidence="2" type="ORF">APHIGO_LOCUS7910</name>
</gene>
<evidence type="ECO:0000313" key="3">
    <source>
        <dbReference type="Proteomes" id="UP001154329"/>
    </source>
</evidence>
<proteinExistence type="predicted"/>
<protein>
    <submittedName>
        <fullName evidence="2">Uncharacterized protein</fullName>
    </submittedName>
</protein>